<comment type="caution">
    <text evidence="1">The sequence shown here is derived from an EMBL/GenBank/DDBJ whole genome shotgun (WGS) entry which is preliminary data.</text>
</comment>
<accession>A0A4R6RNC8</accession>
<proteinExistence type="predicted"/>
<gene>
    <name evidence="1" type="ORF">EDD54_1466</name>
</gene>
<dbReference type="EMBL" id="SNXY01000006">
    <property type="protein sequence ID" value="TDP87567.1"/>
    <property type="molecule type" value="Genomic_DNA"/>
</dbReference>
<name>A0A4R6RNC8_9HYPH</name>
<keyword evidence="2" id="KW-1185">Reference proteome</keyword>
<reference evidence="1 2" key="1">
    <citation type="submission" date="2019-03" db="EMBL/GenBank/DDBJ databases">
        <title>Genomic Encyclopedia of Type Strains, Phase IV (KMG-IV): sequencing the most valuable type-strain genomes for metagenomic binning, comparative biology and taxonomic classification.</title>
        <authorList>
            <person name="Goeker M."/>
        </authorList>
    </citation>
    <scope>NUCLEOTIDE SEQUENCE [LARGE SCALE GENOMIC DNA]</scope>
    <source>
        <strain evidence="1 2">DSM 102969</strain>
    </source>
</reference>
<dbReference type="Gene3D" id="3.40.50.300">
    <property type="entry name" value="P-loop containing nucleotide triphosphate hydrolases"/>
    <property type="match status" value="1"/>
</dbReference>
<dbReference type="Proteomes" id="UP000294547">
    <property type="component" value="Unassembled WGS sequence"/>
</dbReference>
<evidence type="ECO:0000313" key="2">
    <source>
        <dbReference type="Proteomes" id="UP000294547"/>
    </source>
</evidence>
<dbReference type="InterPro" id="IPR027417">
    <property type="entry name" value="P-loop_NTPase"/>
</dbReference>
<keyword evidence="1" id="KW-0808">Transferase</keyword>
<dbReference type="SUPFAM" id="SSF53795">
    <property type="entry name" value="PEP carboxykinase-like"/>
    <property type="match status" value="1"/>
</dbReference>
<protein>
    <submittedName>
        <fullName evidence="1">Hpr(Ser) kinase/phosphatase</fullName>
    </submittedName>
</protein>
<sequence>MGLHRWADCTIRSGLPLPELAPAPAGAIPDVEVVLRTVPTAPTAAEMRPVWSGPDDFAFATQVARYRVRDGRHVVVEVPPEPDMAGVRLFLLGSAFAALAVQRGVFQLHAGAVDGPGGVAAFAADSGHGKSTLIAHLGERGHTILSDDTLPLQIPPDGPPLVLDTVRRLKLLPDAVAALGVDRTALAPVMAGHHKLAFLADRDAPPAAPPPLAALYLLGRAEPGAGPSIRRLRGVPAVEAVRRHAYRPRLAVASGRQRALAAAALAVATGVPVFRLLRPWDLARIDDTLALIARHRADPVDELHG</sequence>
<evidence type="ECO:0000313" key="1">
    <source>
        <dbReference type="EMBL" id="TDP87567.1"/>
    </source>
</evidence>
<dbReference type="RefSeq" id="WP_126535322.1">
    <property type="nucleotide sequence ID" value="NZ_BSPM01000008.1"/>
</dbReference>
<keyword evidence="1" id="KW-0418">Kinase</keyword>
<dbReference type="AlphaFoldDB" id="A0A4R6RNC8"/>
<organism evidence="1 2">
    <name type="scientific">Oharaeibacter diazotrophicus</name>
    <dbReference type="NCBI Taxonomy" id="1920512"/>
    <lineage>
        <taxon>Bacteria</taxon>
        <taxon>Pseudomonadati</taxon>
        <taxon>Pseudomonadota</taxon>
        <taxon>Alphaproteobacteria</taxon>
        <taxon>Hyphomicrobiales</taxon>
        <taxon>Pleomorphomonadaceae</taxon>
        <taxon>Oharaeibacter</taxon>
    </lineage>
</organism>
<dbReference type="GO" id="GO:0016301">
    <property type="term" value="F:kinase activity"/>
    <property type="evidence" value="ECO:0007669"/>
    <property type="project" value="UniProtKB-KW"/>
</dbReference>
<dbReference type="OrthoDB" id="3213869at2"/>